<dbReference type="Pfam" id="PF12535">
    <property type="entry name" value="Nudix_N"/>
    <property type="match status" value="1"/>
</dbReference>
<accession>A0A6M1RN71</accession>
<organism evidence="2 3">
    <name type="scientific">Limisphaera ngatamarikiensis</name>
    <dbReference type="NCBI Taxonomy" id="1324935"/>
    <lineage>
        <taxon>Bacteria</taxon>
        <taxon>Pseudomonadati</taxon>
        <taxon>Verrucomicrobiota</taxon>
        <taxon>Verrucomicrobiia</taxon>
        <taxon>Limisphaerales</taxon>
        <taxon>Limisphaeraceae</taxon>
        <taxon>Limisphaera</taxon>
    </lineage>
</organism>
<dbReference type="GO" id="GO:0016787">
    <property type="term" value="F:hydrolase activity"/>
    <property type="evidence" value="ECO:0007669"/>
    <property type="project" value="UniProtKB-KW"/>
</dbReference>
<keyword evidence="2" id="KW-0378">Hydrolase</keyword>
<comment type="caution">
    <text evidence="2">The sequence shown here is derived from an EMBL/GenBank/DDBJ whole genome shotgun (WGS) entry which is preliminary data.</text>
</comment>
<reference evidence="2 3" key="1">
    <citation type="submission" date="2020-02" db="EMBL/GenBank/DDBJ databases">
        <title>Draft genome sequence of Limisphaera ngatamarikiensis NGM72.4T, a thermophilic Verrucomicrobia grouped in subdivision 3.</title>
        <authorList>
            <person name="Carere C.R."/>
            <person name="Steen J."/>
            <person name="Hugenholtz P."/>
            <person name="Stott M.B."/>
        </authorList>
    </citation>
    <scope>NUCLEOTIDE SEQUENCE [LARGE SCALE GENOMIC DNA]</scope>
    <source>
        <strain evidence="2 3">NGM72.4</strain>
    </source>
</reference>
<dbReference type="InterPro" id="IPR000086">
    <property type="entry name" value="NUDIX_hydrolase_dom"/>
</dbReference>
<evidence type="ECO:0000259" key="1">
    <source>
        <dbReference type="PROSITE" id="PS51462"/>
    </source>
</evidence>
<keyword evidence="3" id="KW-1185">Reference proteome</keyword>
<dbReference type="EMBL" id="JAAKYA010000036">
    <property type="protein sequence ID" value="NGO38887.1"/>
    <property type="molecule type" value="Genomic_DNA"/>
</dbReference>
<dbReference type="Pfam" id="PF00293">
    <property type="entry name" value="NUDIX"/>
    <property type="match status" value="1"/>
</dbReference>
<evidence type="ECO:0000313" key="2">
    <source>
        <dbReference type="EMBL" id="NGO38887.1"/>
    </source>
</evidence>
<dbReference type="PANTHER" id="PTHR43736:SF1">
    <property type="entry name" value="DIHYDRONEOPTERIN TRIPHOSPHATE DIPHOSPHATASE"/>
    <property type="match status" value="1"/>
</dbReference>
<dbReference type="InterPro" id="IPR015797">
    <property type="entry name" value="NUDIX_hydrolase-like_dom_sf"/>
</dbReference>
<feature type="domain" description="Nudix hydrolase" evidence="1">
    <location>
        <begin position="73"/>
        <end position="202"/>
    </location>
</feature>
<dbReference type="CDD" id="cd04672">
    <property type="entry name" value="NUDIX_CDP-Chase_like"/>
    <property type="match status" value="1"/>
</dbReference>
<dbReference type="Gene3D" id="3.90.79.10">
    <property type="entry name" value="Nucleoside Triphosphate Pyrophosphohydrolase"/>
    <property type="match status" value="1"/>
</dbReference>
<dbReference type="SUPFAM" id="SSF55811">
    <property type="entry name" value="Nudix"/>
    <property type="match status" value="1"/>
</dbReference>
<dbReference type="InterPro" id="IPR059176">
    <property type="entry name" value="UDP-X_N"/>
</dbReference>
<dbReference type="PANTHER" id="PTHR43736">
    <property type="entry name" value="ADP-RIBOSE PYROPHOSPHATASE"/>
    <property type="match status" value="1"/>
</dbReference>
<dbReference type="Proteomes" id="UP000477311">
    <property type="component" value="Unassembled WGS sequence"/>
</dbReference>
<name>A0A6M1RN71_9BACT</name>
<protein>
    <submittedName>
        <fullName evidence="2">NUDIX hydrolase</fullName>
    </submittedName>
</protein>
<sequence length="213" mass="23736">MTTSSAPAEPTLLRLARRIQALAQNGLTYTEGVYDRERYTELLELAAELMALQSDTPVPVIRDLFLRQTGYATPKVDVRAAVFQADQVLLVQEDEDGLWTLPGGWADVNDAPSHAVRREVFEEAGLQVRVTKLAMVLDRSLHPHQPPFPFHVYKLFFLCEPTGGTLRPGTGIRQAGFFPRAGLPPLSLTRVLPEQIHRLFEHAANPALPTDFD</sequence>
<dbReference type="AlphaFoldDB" id="A0A6M1RN71"/>
<proteinExistence type="predicted"/>
<dbReference type="Gene3D" id="6.10.250.1120">
    <property type="match status" value="1"/>
</dbReference>
<dbReference type="RefSeq" id="WP_165106600.1">
    <property type="nucleotide sequence ID" value="NZ_JAAKYA010000036.1"/>
</dbReference>
<evidence type="ECO:0000313" key="3">
    <source>
        <dbReference type="Proteomes" id="UP000477311"/>
    </source>
</evidence>
<gene>
    <name evidence="2" type="ORF">G4L39_05685</name>
</gene>
<dbReference type="PROSITE" id="PS51462">
    <property type="entry name" value="NUDIX"/>
    <property type="match status" value="1"/>
</dbReference>